<dbReference type="PANTHER" id="PTHR13445:SF3">
    <property type="entry name" value="U5 SMALL NUCLEAR RIBONUCLEOPROTEIN TSSC4"/>
    <property type="match status" value="1"/>
</dbReference>
<reference evidence="11" key="1">
    <citation type="submission" date="2015-05" db="UniProtKB">
        <authorList>
            <consortium name="EnsemblMetazoa"/>
        </authorList>
    </citation>
    <scope>IDENTIFICATION</scope>
</reference>
<comment type="similarity">
    <text evidence="3">Belongs to the TSSC4 family.</text>
</comment>
<dbReference type="VEuPathDB" id="VectorBase:RPRC010132"/>
<evidence type="ECO:0000256" key="2">
    <source>
        <dbReference type="ARBA" id="ARBA00004496"/>
    </source>
</evidence>
<keyword evidence="6" id="KW-0747">Spliceosome</keyword>
<dbReference type="OMA" id="TEICNYR"/>
<dbReference type="InParanoid" id="T1I1G2"/>
<dbReference type="Pfam" id="PF15264">
    <property type="entry name" value="TSSC4"/>
    <property type="match status" value="1"/>
</dbReference>
<dbReference type="GO" id="GO:0005737">
    <property type="term" value="C:cytoplasm"/>
    <property type="evidence" value="ECO:0007669"/>
    <property type="project" value="UniProtKB-SubCell"/>
</dbReference>
<name>T1I1G2_RHOPR</name>
<evidence type="ECO:0000256" key="8">
    <source>
        <dbReference type="ARBA" id="ARBA00023242"/>
    </source>
</evidence>
<keyword evidence="8" id="KW-0539">Nucleus</keyword>
<dbReference type="GO" id="GO:0005681">
    <property type="term" value="C:spliceosomal complex"/>
    <property type="evidence" value="ECO:0007669"/>
    <property type="project" value="UniProtKB-KW"/>
</dbReference>
<proteinExistence type="inferred from homology"/>
<evidence type="ECO:0000256" key="1">
    <source>
        <dbReference type="ARBA" id="ARBA00004123"/>
    </source>
</evidence>
<dbReference type="EMBL" id="ACPB03006877">
    <property type="status" value="NOT_ANNOTATED_CDS"/>
    <property type="molecule type" value="Genomic_DNA"/>
</dbReference>
<comment type="subcellular location">
    <subcellularLocation>
        <location evidence="2">Cytoplasm</location>
    </subcellularLocation>
    <subcellularLocation>
        <location evidence="1">Nucleus</location>
    </subcellularLocation>
</comment>
<evidence type="ECO:0000256" key="6">
    <source>
        <dbReference type="ARBA" id="ARBA00022728"/>
    </source>
</evidence>
<sequence length="127" mass="14679">MKMYIPEFIKNPHKWKKYSLGDDEISDDSNRMVAMNFLKTLKKRMPSEESTEICNYRVKPTFNKFLKKEGKELAVSSGVNAKPTFLNGKTIMPEYVVGQKVFKVSKKKEQPTVSNSCVKLDHLLEDE</sequence>
<comment type="function">
    <text evidence="10">Protein associated with the U5 snRNP, during its maturation and its post-splicing recycling and which is required for spliceosomal tri-snRNP complex assembly in the nucleus. Has a molecular sequestering activity and transiently hinders SNRNP200 binding sites for constitutive splicing factors that intervene later during the assembly of the spliceosome and splicing. Together with its molecular sequestering activity, may also function as a molecular adapter and placeholder, coordinating the assembly of the U5 snRNP and its association with the U4/U6 di-snRNP.</text>
</comment>
<dbReference type="GO" id="GO:0008380">
    <property type="term" value="P:RNA splicing"/>
    <property type="evidence" value="ECO:0007669"/>
    <property type="project" value="UniProtKB-KW"/>
</dbReference>
<keyword evidence="7" id="KW-0508">mRNA splicing</keyword>
<keyword evidence="5" id="KW-0507">mRNA processing</keyword>
<evidence type="ECO:0000256" key="10">
    <source>
        <dbReference type="ARBA" id="ARBA00045970"/>
    </source>
</evidence>
<evidence type="ECO:0000256" key="9">
    <source>
        <dbReference type="ARBA" id="ARBA00035304"/>
    </source>
</evidence>
<dbReference type="Proteomes" id="UP000015103">
    <property type="component" value="Unassembled WGS sequence"/>
</dbReference>
<evidence type="ECO:0000313" key="11">
    <source>
        <dbReference type="EnsemblMetazoa" id="RPRC010132-PA"/>
    </source>
</evidence>
<dbReference type="STRING" id="13249.T1I1G2"/>
<keyword evidence="4" id="KW-0963">Cytoplasm</keyword>
<evidence type="ECO:0000313" key="12">
    <source>
        <dbReference type="Proteomes" id="UP000015103"/>
    </source>
</evidence>
<keyword evidence="12" id="KW-1185">Reference proteome</keyword>
<evidence type="ECO:0000256" key="4">
    <source>
        <dbReference type="ARBA" id="ARBA00022490"/>
    </source>
</evidence>
<dbReference type="eggNOG" id="ENOG502S07M">
    <property type="taxonomic scope" value="Eukaryota"/>
</dbReference>
<dbReference type="EnsemblMetazoa" id="RPRC010132-RA">
    <property type="protein sequence ID" value="RPRC010132-PA"/>
    <property type="gene ID" value="RPRC010132"/>
</dbReference>
<organism evidence="11 12">
    <name type="scientific">Rhodnius prolixus</name>
    <name type="common">Triatomid bug</name>
    <dbReference type="NCBI Taxonomy" id="13249"/>
    <lineage>
        <taxon>Eukaryota</taxon>
        <taxon>Metazoa</taxon>
        <taxon>Ecdysozoa</taxon>
        <taxon>Arthropoda</taxon>
        <taxon>Hexapoda</taxon>
        <taxon>Insecta</taxon>
        <taxon>Pterygota</taxon>
        <taxon>Neoptera</taxon>
        <taxon>Paraneoptera</taxon>
        <taxon>Hemiptera</taxon>
        <taxon>Heteroptera</taxon>
        <taxon>Panheteroptera</taxon>
        <taxon>Cimicomorpha</taxon>
        <taxon>Reduviidae</taxon>
        <taxon>Triatominae</taxon>
        <taxon>Rhodnius</taxon>
    </lineage>
</organism>
<dbReference type="PANTHER" id="PTHR13445">
    <property type="entry name" value="TUMOR SUPPRESSING SUBTRANSFERABLE CANDIDATE 4 TSSC4"/>
    <property type="match status" value="1"/>
</dbReference>
<dbReference type="AlphaFoldDB" id="T1I1G2"/>
<protein>
    <recommendedName>
        <fullName evidence="9">U5 small nuclear ribonucleoprotein TSSC4</fullName>
    </recommendedName>
</protein>
<evidence type="ECO:0000256" key="7">
    <source>
        <dbReference type="ARBA" id="ARBA00023187"/>
    </source>
</evidence>
<evidence type="ECO:0000256" key="3">
    <source>
        <dbReference type="ARBA" id="ARBA00010362"/>
    </source>
</evidence>
<dbReference type="HOGENOM" id="CLU_1973235_0_0_1"/>
<accession>T1I1G2</accession>
<evidence type="ECO:0000256" key="5">
    <source>
        <dbReference type="ARBA" id="ARBA00022664"/>
    </source>
</evidence>
<dbReference type="GO" id="GO:0006397">
    <property type="term" value="P:mRNA processing"/>
    <property type="evidence" value="ECO:0007669"/>
    <property type="project" value="UniProtKB-KW"/>
</dbReference>
<dbReference type="InterPro" id="IPR029338">
    <property type="entry name" value="TSSC4"/>
</dbReference>